<name>A0A0E9SHK6_ANGAN</name>
<sequence>MECSRGKAVLCPSGLYRALPQS</sequence>
<protein>
    <submittedName>
        <fullName evidence="1">Uncharacterized protein</fullName>
    </submittedName>
</protein>
<dbReference type="EMBL" id="GBXM01068402">
    <property type="protein sequence ID" value="JAH40175.1"/>
    <property type="molecule type" value="Transcribed_RNA"/>
</dbReference>
<reference evidence="1" key="1">
    <citation type="submission" date="2014-11" db="EMBL/GenBank/DDBJ databases">
        <authorList>
            <person name="Amaro Gonzalez C."/>
        </authorList>
    </citation>
    <scope>NUCLEOTIDE SEQUENCE</scope>
</reference>
<reference evidence="1" key="2">
    <citation type="journal article" date="2015" name="Fish Shellfish Immunol.">
        <title>Early steps in the European eel (Anguilla anguilla)-Vibrio vulnificus interaction in the gills: Role of the RtxA13 toxin.</title>
        <authorList>
            <person name="Callol A."/>
            <person name="Pajuelo D."/>
            <person name="Ebbesson L."/>
            <person name="Teles M."/>
            <person name="MacKenzie S."/>
            <person name="Amaro C."/>
        </authorList>
    </citation>
    <scope>NUCLEOTIDE SEQUENCE</scope>
</reference>
<dbReference type="AlphaFoldDB" id="A0A0E9SHK6"/>
<accession>A0A0E9SHK6</accession>
<proteinExistence type="predicted"/>
<evidence type="ECO:0000313" key="1">
    <source>
        <dbReference type="EMBL" id="JAH40175.1"/>
    </source>
</evidence>
<organism evidence="1">
    <name type="scientific">Anguilla anguilla</name>
    <name type="common">European freshwater eel</name>
    <name type="synonym">Muraena anguilla</name>
    <dbReference type="NCBI Taxonomy" id="7936"/>
    <lineage>
        <taxon>Eukaryota</taxon>
        <taxon>Metazoa</taxon>
        <taxon>Chordata</taxon>
        <taxon>Craniata</taxon>
        <taxon>Vertebrata</taxon>
        <taxon>Euteleostomi</taxon>
        <taxon>Actinopterygii</taxon>
        <taxon>Neopterygii</taxon>
        <taxon>Teleostei</taxon>
        <taxon>Anguilliformes</taxon>
        <taxon>Anguillidae</taxon>
        <taxon>Anguilla</taxon>
    </lineage>
</organism>